<evidence type="ECO:0000256" key="3">
    <source>
        <dbReference type="ARBA" id="ARBA00022692"/>
    </source>
</evidence>
<dbReference type="PANTHER" id="PTHR33529">
    <property type="entry name" value="SLR0882 PROTEIN-RELATED"/>
    <property type="match status" value="1"/>
</dbReference>
<proteinExistence type="predicted"/>
<reference evidence="7 8" key="1">
    <citation type="submission" date="2018-08" db="EMBL/GenBank/DDBJ databases">
        <title>Pallidiluteibacterium maritimus gen. nov., sp. nov., isolated from coastal sediment.</title>
        <authorList>
            <person name="Zhou L.Y."/>
        </authorList>
    </citation>
    <scope>NUCLEOTIDE SEQUENCE [LARGE SCALE GENOMIC DNA]</scope>
    <source>
        <strain evidence="7 8">XSD2</strain>
    </source>
</reference>
<dbReference type="GO" id="GO:0015920">
    <property type="term" value="P:lipopolysaccharide transport"/>
    <property type="evidence" value="ECO:0007669"/>
    <property type="project" value="TreeGrafter"/>
</dbReference>
<keyword evidence="5 6" id="KW-0472">Membrane</keyword>
<keyword evidence="8" id="KW-1185">Reference proteome</keyword>
<keyword evidence="4 6" id="KW-1133">Transmembrane helix</keyword>
<dbReference type="Proteomes" id="UP000265926">
    <property type="component" value="Unassembled WGS sequence"/>
</dbReference>
<feature type="transmembrane region" description="Helical" evidence="6">
    <location>
        <begin position="53"/>
        <end position="78"/>
    </location>
</feature>
<dbReference type="GO" id="GO:0043190">
    <property type="term" value="C:ATP-binding cassette (ABC) transporter complex"/>
    <property type="evidence" value="ECO:0007669"/>
    <property type="project" value="TreeGrafter"/>
</dbReference>
<feature type="transmembrane region" description="Helical" evidence="6">
    <location>
        <begin position="382"/>
        <end position="400"/>
    </location>
</feature>
<protein>
    <submittedName>
        <fullName evidence="7">YjgP/YjgQ family permease</fullName>
    </submittedName>
</protein>
<dbReference type="OrthoDB" id="1096108at2"/>
<organism evidence="7 8">
    <name type="scientific">Maribellus luteus</name>
    <dbReference type="NCBI Taxonomy" id="2305463"/>
    <lineage>
        <taxon>Bacteria</taxon>
        <taxon>Pseudomonadati</taxon>
        <taxon>Bacteroidota</taxon>
        <taxon>Bacteroidia</taxon>
        <taxon>Marinilabiliales</taxon>
        <taxon>Prolixibacteraceae</taxon>
        <taxon>Maribellus</taxon>
    </lineage>
</organism>
<feature type="transmembrane region" description="Helical" evidence="6">
    <location>
        <begin position="12"/>
        <end position="33"/>
    </location>
</feature>
<gene>
    <name evidence="7" type="ORF">D1614_22715</name>
</gene>
<dbReference type="PANTHER" id="PTHR33529:SF6">
    <property type="entry name" value="YJGP_YJGQ FAMILY PERMEASE"/>
    <property type="match status" value="1"/>
</dbReference>
<comment type="caution">
    <text evidence="7">The sequence shown here is derived from an EMBL/GenBank/DDBJ whole genome shotgun (WGS) entry which is preliminary data.</text>
</comment>
<keyword evidence="3 6" id="KW-0812">Transmembrane</keyword>
<evidence type="ECO:0000256" key="2">
    <source>
        <dbReference type="ARBA" id="ARBA00022475"/>
    </source>
</evidence>
<dbReference type="AlphaFoldDB" id="A0A399SQ62"/>
<accession>A0A399SQ62</accession>
<keyword evidence="2" id="KW-1003">Cell membrane</keyword>
<dbReference type="EMBL" id="QWGR01000024">
    <property type="protein sequence ID" value="RIJ45488.1"/>
    <property type="molecule type" value="Genomic_DNA"/>
</dbReference>
<evidence type="ECO:0000313" key="7">
    <source>
        <dbReference type="EMBL" id="RIJ45488.1"/>
    </source>
</evidence>
<dbReference type="InterPro" id="IPR005495">
    <property type="entry name" value="LptG/LptF_permease"/>
</dbReference>
<comment type="subcellular location">
    <subcellularLocation>
        <location evidence="1">Cell membrane</location>
        <topology evidence="1">Multi-pass membrane protein</topology>
    </subcellularLocation>
</comment>
<feature type="transmembrane region" description="Helical" evidence="6">
    <location>
        <begin position="407"/>
        <end position="424"/>
    </location>
</feature>
<name>A0A399SQ62_9BACT</name>
<feature type="transmembrane region" description="Helical" evidence="6">
    <location>
        <begin position="99"/>
        <end position="118"/>
    </location>
</feature>
<evidence type="ECO:0000313" key="8">
    <source>
        <dbReference type="Proteomes" id="UP000265926"/>
    </source>
</evidence>
<evidence type="ECO:0000256" key="1">
    <source>
        <dbReference type="ARBA" id="ARBA00004651"/>
    </source>
</evidence>
<dbReference type="RefSeq" id="WP_119440297.1">
    <property type="nucleotide sequence ID" value="NZ_QWGR01000024.1"/>
</dbReference>
<evidence type="ECO:0000256" key="5">
    <source>
        <dbReference type="ARBA" id="ARBA00023136"/>
    </source>
</evidence>
<sequence>MKRLHLYIIKSFVGPFIMTFFIVLFVLLMQFLWKYVDDLVGKGLEFDVLGEMMFYAGFALLPLAFPLAMLLASIMTFGSLGENYELVAMKSAGISLFRIMKPLMVIAVLVTFSAFYFSNNIIPKTNLRFQTLMYSVKQQRPELVLQSGVFTNEMDGYSIKVGRKDSKTKMLYDLLIYDHTSGKVNESVTVADSGMLRITEDKQYMVLNLFHGVNYAEDKSQSTKGSDNNGFRRDSFDEQIIRVKVRGFDFNRKDEDLFRNKYSMLSITELQAMEDTLSDEYYSQLSKYMVQINLNATIARKMHNLVQRHDSLKIEADVPVADSIFDFDTFFTGRDKWVQAEIAGIALQNARSVTQNINMYESQLYSRKKWLNKYKMERHRKFTLSVAVLIFFFIGAPLGAIIRKGGLGMPVIVSILMFILYYIISMTGEKSAREDVWSMFGGMWFSSFIFLPLGVWLTYKAVTDSSIMSSETYTKLFSKLGLSKLISKKEKKE</sequence>
<evidence type="ECO:0000256" key="4">
    <source>
        <dbReference type="ARBA" id="ARBA00022989"/>
    </source>
</evidence>
<feature type="transmembrane region" description="Helical" evidence="6">
    <location>
        <begin position="436"/>
        <end position="459"/>
    </location>
</feature>
<evidence type="ECO:0000256" key="6">
    <source>
        <dbReference type="SAM" id="Phobius"/>
    </source>
</evidence>
<dbReference type="Pfam" id="PF03739">
    <property type="entry name" value="LptF_LptG"/>
    <property type="match status" value="1"/>
</dbReference>